<reference evidence="2" key="2">
    <citation type="submission" date="2023-08" db="EMBL/GenBank/DDBJ databases">
        <authorList>
            <person name="Sun Q."/>
            <person name="Zhou Y."/>
        </authorList>
    </citation>
    <scope>NUCLEOTIDE SEQUENCE</scope>
    <source>
        <strain evidence="2">CGMCC 1.8885</strain>
    </source>
</reference>
<evidence type="ECO:0000313" key="2">
    <source>
        <dbReference type="EMBL" id="GGI83743.1"/>
    </source>
</evidence>
<dbReference type="RefSeq" id="WP_152423627.1">
    <property type="nucleotide sequence ID" value="NZ_JBHMFK010000005.1"/>
</dbReference>
<evidence type="ECO:0000256" key="1">
    <source>
        <dbReference type="SAM" id="Phobius"/>
    </source>
</evidence>
<feature type="transmembrane region" description="Helical" evidence="1">
    <location>
        <begin position="98"/>
        <end position="120"/>
    </location>
</feature>
<gene>
    <name evidence="2" type="ORF">GCM10010914_17620</name>
</gene>
<reference evidence="2" key="1">
    <citation type="journal article" date="2014" name="Int. J. Syst. Evol. Microbiol.">
        <title>Complete genome sequence of Corynebacterium casei LMG S-19264T (=DSM 44701T), isolated from a smear-ripened cheese.</title>
        <authorList>
            <consortium name="US DOE Joint Genome Institute (JGI-PGF)"/>
            <person name="Walter F."/>
            <person name="Albersmeier A."/>
            <person name="Kalinowski J."/>
            <person name="Ruckert C."/>
        </authorList>
    </citation>
    <scope>NUCLEOTIDE SEQUENCE</scope>
    <source>
        <strain evidence="2">CGMCC 1.8885</strain>
    </source>
</reference>
<dbReference type="AlphaFoldDB" id="A0AAV4K7B9"/>
<feature type="transmembrane region" description="Helical" evidence="1">
    <location>
        <begin position="140"/>
        <end position="160"/>
    </location>
</feature>
<dbReference type="EMBL" id="BMMA01000015">
    <property type="protein sequence ID" value="GGI83743.1"/>
    <property type="molecule type" value="Genomic_DNA"/>
</dbReference>
<sequence>MPNLSLSVLGASGTVLLALAAWALALLRRAWPVTAQVTGLVEREEVPATFASTVSIHLGTELLIAVLCGLAGGLLLTLLVYLRGLAAGQSLSRAPVKVFAWGLRLAVLLVPLGVFAWQLWGRGDPYGPAHALTAGNFKVMMLALTVILLLPLSALTWLTLGRLEAWLHQAGSFVQTPDTDRQLQRQFQQVSHPLLISTVVLVLPLLVLFPVILIGEAPSSAIQTPAQQLIATQQTPLMQLYALAALAAAAGTWLLRGLLNLLTHHLDPQISRLSRFLGTAPL</sequence>
<evidence type="ECO:0000313" key="3">
    <source>
        <dbReference type="Proteomes" id="UP000652720"/>
    </source>
</evidence>
<feature type="transmembrane region" description="Helical" evidence="1">
    <location>
        <begin position="194"/>
        <end position="215"/>
    </location>
</feature>
<evidence type="ECO:0008006" key="4">
    <source>
        <dbReference type="Google" id="ProtNLM"/>
    </source>
</evidence>
<comment type="caution">
    <text evidence="2">The sequence shown here is derived from an EMBL/GenBank/DDBJ whole genome shotgun (WGS) entry which is preliminary data.</text>
</comment>
<accession>A0AAV4K7B9</accession>
<feature type="transmembrane region" description="Helical" evidence="1">
    <location>
        <begin position="62"/>
        <end position="86"/>
    </location>
</feature>
<proteinExistence type="predicted"/>
<keyword evidence="1" id="KW-0812">Transmembrane</keyword>
<feature type="transmembrane region" description="Helical" evidence="1">
    <location>
        <begin position="240"/>
        <end position="262"/>
    </location>
</feature>
<organism evidence="2 3">
    <name type="scientific">Deinococcus wulumuqiensis</name>
    <dbReference type="NCBI Taxonomy" id="980427"/>
    <lineage>
        <taxon>Bacteria</taxon>
        <taxon>Thermotogati</taxon>
        <taxon>Deinococcota</taxon>
        <taxon>Deinococci</taxon>
        <taxon>Deinococcales</taxon>
        <taxon>Deinococcaceae</taxon>
        <taxon>Deinococcus</taxon>
    </lineage>
</organism>
<protein>
    <recommendedName>
        <fullName evidence="4">ABC transporter permease</fullName>
    </recommendedName>
</protein>
<keyword evidence="1" id="KW-0472">Membrane</keyword>
<dbReference type="Proteomes" id="UP000652720">
    <property type="component" value="Unassembled WGS sequence"/>
</dbReference>
<name>A0AAV4K7B9_9DEIO</name>
<keyword evidence="1" id="KW-1133">Transmembrane helix</keyword>